<dbReference type="Gene3D" id="2.60.40.10">
    <property type="entry name" value="Immunoglobulins"/>
    <property type="match status" value="1"/>
</dbReference>
<reference evidence="2" key="1">
    <citation type="submission" date="2019-11" db="EMBL/GenBank/DDBJ databases">
        <authorList>
            <person name="Feng L."/>
        </authorList>
    </citation>
    <scope>NUCLEOTIDE SEQUENCE</scope>
    <source>
        <strain evidence="2">BovatusLFYP28</strain>
    </source>
</reference>
<dbReference type="InterPro" id="IPR013783">
    <property type="entry name" value="Ig-like_fold"/>
</dbReference>
<dbReference type="RefSeq" id="WP_421727875.1">
    <property type="nucleotide sequence ID" value="NZ_CACRTD010000025.1"/>
</dbReference>
<proteinExistence type="predicted"/>
<organism evidence="2">
    <name type="scientific">Bacteroides ovatus</name>
    <dbReference type="NCBI Taxonomy" id="28116"/>
    <lineage>
        <taxon>Bacteria</taxon>
        <taxon>Pseudomonadati</taxon>
        <taxon>Bacteroidota</taxon>
        <taxon>Bacteroidia</taxon>
        <taxon>Bacteroidales</taxon>
        <taxon>Bacteroidaceae</taxon>
        <taxon>Bacteroides</taxon>
    </lineage>
</organism>
<evidence type="ECO:0000259" key="1">
    <source>
        <dbReference type="Pfam" id="PF09603"/>
    </source>
</evidence>
<gene>
    <name evidence="2" type="ORF">BOLFYP28_01072</name>
</gene>
<feature type="domain" description="Fibrobacter succinogenes major paralogous" evidence="1">
    <location>
        <begin position="145"/>
        <end position="382"/>
    </location>
</feature>
<dbReference type="NCBIfam" id="TIGR02145">
    <property type="entry name" value="Fib_succ_major"/>
    <property type="match status" value="1"/>
</dbReference>
<dbReference type="Pfam" id="PF09603">
    <property type="entry name" value="Fib_succ_major"/>
    <property type="match status" value="1"/>
</dbReference>
<dbReference type="EMBL" id="CACRTD010000025">
    <property type="protein sequence ID" value="VYT01311.1"/>
    <property type="molecule type" value="Genomic_DNA"/>
</dbReference>
<dbReference type="AlphaFoldDB" id="A0A6N2TB99"/>
<accession>A0A6N2TB99</accession>
<protein>
    <submittedName>
        <fullName evidence="2">Fibrobacter succinogenes major domain (Fib_succ_major)</fullName>
    </submittedName>
</protein>
<dbReference type="PROSITE" id="PS51257">
    <property type="entry name" value="PROKAR_LIPOPROTEIN"/>
    <property type="match status" value="1"/>
</dbReference>
<sequence length="383" mass="41508">MKKFGFFLFAVLGLIACGDDNNDPTPEQHVTCSISAPAEGATVNIAEKMTIKGEATIDFGEISNVTLKVGGKAISEVTAVPFSYDYTFEANQTEGALKIELTVKGDQGTMATSEVNITLTKPEPTPEPGEGEMVDSRDNHVYKTVEIGEQTWMAENLAYLPKVNKPAAAATCEGEPLYFVYDYDGEDVNAAKNTETYKTYGVLYNWYAAMNKENEEGKDADAVPSGVQGICPSGVQGICPSGWHLPSKAEWKILENFVAEQLPPVEGDVWEDDFGDKHSDPNCKNVWSALAGLEGWSASGNSDMNPDLANGPRNTYGLTIIPSGQCYQTGSFGWSESGADFWTTEMQSQGAGNITFSNNSYGITYSKYGITPKRGFPIRCIKD</sequence>
<name>A0A6N2TB99_BACOV</name>
<dbReference type="Pfam" id="PF17957">
    <property type="entry name" value="Big_7"/>
    <property type="match status" value="1"/>
</dbReference>
<evidence type="ECO:0000313" key="2">
    <source>
        <dbReference type="EMBL" id="VYT01311.1"/>
    </source>
</evidence>
<dbReference type="InterPro" id="IPR011871">
    <property type="entry name" value="Fib_succ_major"/>
</dbReference>